<accession>A0A6J7CQM0</accession>
<dbReference type="SUPFAM" id="SSF46785">
    <property type="entry name" value="Winged helix' DNA-binding domain"/>
    <property type="match status" value="1"/>
</dbReference>
<dbReference type="PANTHER" id="PTHR33164">
    <property type="entry name" value="TRANSCRIPTIONAL REGULATOR, MARR FAMILY"/>
    <property type="match status" value="1"/>
</dbReference>
<sequence>MTTLVPEDPLAHRALESLLRAEANVRRRLSADLDRERLSASGFFVLVLLTSAGGELELRALRHRMQTSKANATEVVNTLVVRGLAQRRRLPEDRRAVAVRLTAAGVELVDRIFPEHTAQVEAAFAALDEDEKRSLAAICSKLAA</sequence>
<gene>
    <name evidence="2" type="ORF">UFOPK3423_00178</name>
</gene>
<dbReference type="InterPro" id="IPR036390">
    <property type="entry name" value="WH_DNA-bd_sf"/>
</dbReference>
<dbReference type="GO" id="GO:0006950">
    <property type="term" value="P:response to stress"/>
    <property type="evidence" value="ECO:0007669"/>
    <property type="project" value="TreeGrafter"/>
</dbReference>
<proteinExistence type="predicted"/>
<organism evidence="2">
    <name type="scientific">freshwater metagenome</name>
    <dbReference type="NCBI Taxonomy" id="449393"/>
    <lineage>
        <taxon>unclassified sequences</taxon>
        <taxon>metagenomes</taxon>
        <taxon>ecological metagenomes</taxon>
    </lineage>
</organism>
<dbReference type="PROSITE" id="PS50995">
    <property type="entry name" value="HTH_MARR_2"/>
    <property type="match status" value="1"/>
</dbReference>
<dbReference type="InterPro" id="IPR036388">
    <property type="entry name" value="WH-like_DNA-bd_sf"/>
</dbReference>
<protein>
    <submittedName>
        <fullName evidence="2">Unannotated protein</fullName>
    </submittedName>
</protein>
<evidence type="ECO:0000259" key="1">
    <source>
        <dbReference type="PROSITE" id="PS50995"/>
    </source>
</evidence>
<reference evidence="2" key="1">
    <citation type="submission" date="2020-05" db="EMBL/GenBank/DDBJ databases">
        <authorList>
            <person name="Chiriac C."/>
            <person name="Salcher M."/>
            <person name="Ghai R."/>
            <person name="Kavagutti S V."/>
        </authorList>
    </citation>
    <scope>NUCLEOTIDE SEQUENCE</scope>
</reference>
<dbReference type="InterPro" id="IPR039422">
    <property type="entry name" value="MarR/SlyA-like"/>
</dbReference>
<dbReference type="EMBL" id="CAFBLQ010000010">
    <property type="protein sequence ID" value="CAB4860086.1"/>
    <property type="molecule type" value="Genomic_DNA"/>
</dbReference>
<name>A0A6J7CQM0_9ZZZZ</name>
<dbReference type="GO" id="GO:0003700">
    <property type="term" value="F:DNA-binding transcription factor activity"/>
    <property type="evidence" value="ECO:0007669"/>
    <property type="project" value="InterPro"/>
</dbReference>
<dbReference type="Pfam" id="PF01047">
    <property type="entry name" value="MarR"/>
    <property type="match status" value="1"/>
</dbReference>
<dbReference type="InterPro" id="IPR000835">
    <property type="entry name" value="HTH_MarR-typ"/>
</dbReference>
<dbReference type="Gene3D" id="1.10.10.10">
    <property type="entry name" value="Winged helix-like DNA-binding domain superfamily/Winged helix DNA-binding domain"/>
    <property type="match status" value="1"/>
</dbReference>
<feature type="domain" description="HTH marR-type" evidence="1">
    <location>
        <begin position="11"/>
        <end position="144"/>
    </location>
</feature>
<dbReference type="PANTHER" id="PTHR33164:SF101">
    <property type="entry name" value="TRANSCRIPTIONAL REPRESSOR MPRA"/>
    <property type="match status" value="1"/>
</dbReference>
<dbReference type="SMART" id="SM00347">
    <property type="entry name" value="HTH_MARR"/>
    <property type="match status" value="1"/>
</dbReference>
<dbReference type="AlphaFoldDB" id="A0A6J7CQM0"/>
<evidence type="ECO:0000313" key="2">
    <source>
        <dbReference type="EMBL" id="CAB4860086.1"/>
    </source>
</evidence>
<dbReference type="PRINTS" id="PR00598">
    <property type="entry name" value="HTHMARR"/>
</dbReference>